<name>A0A9Q3FRK6_9BASI</name>
<feature type="region of interest" description="Disordered" evidence="2">
    <location>
        <begin position="75"/>
        <end position="143"/>
    </location>
</feature>
<evidence type="ECO:0000256" key="1">
    <source>
        <dbReference type="ARBA" id="ARBA00022664"/>
    </source>
</evidence>
<keyword evidence="4" id="KW-1185">Reference proteome</keyword>
<gene>
    <name evidence="3" type="ORF">O181_085130</name>
</gene>
<reference evidence="3" key="1">
    <citation type="submission" date="2021-03" db="EMBL/GenBank/DDBJ databases">
        <title>Draft genome sequence of rust myrtle Austropuccinia psidii MF-1, a brazilian biotype.</title>
        <authorList>
            <person name="Quecine M.C."/>
            <person name="Pachon D.M.R."/>
            <person name="Bonatelli M.L."/>
            <person name="Correr F.H."/>
            <person name="Franceschini L.M."/>
            <person name="Leite T.F."/>
            <person name="Margarido G.R.A."/>
            <person name="Almeida C.A."/>
            <person name="Ferrarezi J.A."/>
            <person name="Labate C.A."/>
        </authorList>
    </citation>
    <scope>NUCLEOTIDE SEQUENCE</scope>
    <source>
        <strain evidence="3">MF-1</strain>
    </source>
</reference>
<dbReference type="AlphaFoldDB" id="A0A9Q3FRK6"/>
<evidence type="ECO:0000313" key="4">
    <source>
        <dbReference type="Proteomes" id="UP000765509"/>
    </source>
</evidence>
<evidence type="ECO:0000256" key="2">
    <source>
        <dbReference type="SAM" id="MobiDB-lite"/>
    </source>
</evidence>
<dbReference type="EMBL" id="AVOT02050321">
    <property type="protein sequence ID" value="MBW0545415.1"/>
    <property type="molecule type" value="Genomic_DNA"/>
</dbReference>
<evidence type="ECO:0008006" key="5">
    <source>
        <dbReference type="Google" id="ProtNLM"/>
    </source>
</evidence>
<sequence length="143" mass="16584">MALRPPLKCAYCKEEGHSATRCIELDEDLEKRIVRTQGASYLFPNYQRVPMEGNESVKDIVRAFAKEQAELNKKFIENPTVKPKPEEEIKPTRKKPEDKSTSISHVEDWSNWKPPTISSANDPFESHIVLRQTKQRMERQSQS</sequence>
<dbReference type="Proteomes" id="UP000765509">
    <property type="component" value="Unassembled WGS sequence"/>
</dbReference>
<dbReference type="OrthoDB" id="2504984at2759"/>
<protein>
    <recommendedName>
        <fullName evidence="5">CCHC-type domain-containing protein</fullName>
    </recommendedName>
</protein>
<keyword evidence="1" id="KW-0507">mRNA processing</keyword>
<dbReference type="InterPro" id="IPR036875">
    <property type="entry name" value="Znf_CCHC_sf"/>
</dbReference>
<accession>A0A9Q3FRK6</accession>
<dbReference type="SUPFAM" id="SSF57756">
    <property type="entry name" value="Retrovirus zinc finger-like domains"/>
    <property type="match status" value="1"/>
</dbReference>
<dbReference type="GO" id="GO:0006397">
    <property type="term" value="P:mRNA processing"/>
    <property type="evidence" value="ECO:0007669"/>
    <property type="project" value="UniProtKB-KW"/>
</dbReference>
<proteinExistence type="predicted"/>
<comment type="caution">
    <text evidence="3">The sequence shown here is derived from an EMBL/GenBank/DDBJ whole genome shotgun (WGS) entry which is preliminary data.</text>
</comment>
<dbReference type="GO" id="GO:0003676">
    <property type="term" value="F:nucleic acid binding"/>
    <property type="evidence" value="ECO:0007669"/>
    <property type="project" value="InterPro"/>
</dbReference>
<evidence type="ECO:0000313" key="3">
    <source>
        <dbReference type="EMBL" id="MBW0545415.1"/>
    </source>
</evidence>
<feature type="compositionally biased region" description="Basic and acidic residues" evidence="2">
    <location>
        <begin position="83"/>
        <end position="110"/>
    </location>
</feature>
<dbReference type="GO" id="GO:0008270">
    <property type="term" value="F:zinc ion binding"/>
    <property type="evidence" value="ECO:0007669"/>
    <property type="project" value="InterPro"/>
</dbReference>
<organism evidence="3 4">
    <name type="scientific">Austropuccinia psidii MF-1</name>
    <dbReference type="NCBI Taxonomy" id="1389203"/>
    <lineage>
        <taxon>Eukaryota</taxon>
        <taxon>Fungi</taxon>
        <taxon>Dikarya</taxon>
        <taxon>Basidiomycota</taxon>
        <taxon>Pucciniomycotina</taxon>
        <taxon>Pucciniomycetes</taxon>
        <taxon>Pucciniales</taxon>
        <taxon>Sphaerophragmiaceae</taxon>
        <taxon>Austropuccinia</taxon>
    </lineage>
</organism>